<dbReference type="InterPro" id="IPR040980">
    <property type="entry name" value="SWI2_SNF2"/>
</dbReference>
<dbReference type="GO" id="GO:0004386">
    <property type="term" value="F:helicase activity"/>
    <property type="evidence" value="ECO:0007669"/>
    <property type="project" value="UniProtKB-KW"/>
</dbReference>
<dbReference type="InterPro" id="IPR014001">
    <property type="entry name" value="Helicase_ATP-bd"/>
</dbReference>
<sequence length="985" mass="113386">MANAQPSEAGVQNSVLRWLNSLGWDTFDNAKRGATVLDEHYERQRSEVIYWDLLAEAVVDINDELTQDNVDRFLNSLRRDLDHDNLLDGNKTFHQVLTTGKKHTVDQKHNGTKTIYADLIDFQNPENNRLHAIDEFAVSRRGSIRPDVTLLVNGIPIVQMELKSVAHDNDFYDAINDLQEYEEKVPRAFIPTLFNVAADTQELRYGAVGAAHEFYQGWTTAPEQYQSDNDMKQAIQALLNPTTLLDLLKHFVFYEEQPEQDAKIIPRHMQYYAVKRILQRVDRGEHRKGLIWHTQGSGKSFTMLFTAKNLLDRDILNAPQLFIVVDTDKLNSQMRDQLANLSFERWTEAKSIEGLEETIAAGRSELVVTTVQKFQDVDPGVQSSDEVVVMSDEAHRFMEADLGSRLEAALPDAFHFGFTGTPVREGDRDKDRNTFDEFSPDDEEYLHRYSIKDGIDDELILPVYFRLRHGMDWDVDEAGLDAEFDEEFATLPKDEKLEIIREHVTSRMLAEIEPRVERVVEEIDDHFDGVEKNGWKGMVVTPSRESAAMYGKRLTERRGEDSVEVLYTSTNDDPELLRQYHTDPGERDQIVREFKKEAEPKLLVVHNMLLTGFDAPILKTMYLDRELRDHSLMQAIARTNRPADGKENGEIVDFQGVFENIDDALDYDTETKQYAVQDSEQLFEKLQRQLDAVLDIFQGIDREDSQGVVDECLDRVSTHPEKGQFKKGFRRLQDLYESVSPDRRLVEEGIDEDYGWLGRIHTAFQRTNNRSKRPEDEMRAKTREIVEKHVDIGEVKQSYPVYELGEEYLDELDHLGSDATKASTIAHAIQESTQPRMGQNPRYERLSDRVTDIVEEWEAGDRADPEAVEALRKVEEEVLAVEDEANERGMSDAEFAIFTDLSEERDIDISEHTAEELARAIVSEFDDRVDTSYDGWETTDKTVKEIELVLLDVLVKEYDRGELVTDEFIDSVHTYLIQNYVADNT</sequence>
<keyword evidence="9" id="KW-0067">ATP-binding</keyword>
<evidence type="ECO:0000256" key="7">
    <source>
        <dbReference type="ARBA" id="ARBA00022759"/>
    </source>
</evidence>
<feature type="domain" description="Helicase C-terminal" evidence="12">
    <location>
        <begin position="522"/>
        <end position="680"/>
    </location>
</feature>
<evidence type="ECO:0000313" key="14">
    <source>
        <dbReference type="Proteomes" id="UP000216758"/>
    </source>
</evidence>
<keyword evidence="13" id="KW-0347">Helicase</keyword>
<keyword evidence="4" id="KW-0540">Nuclease</keyword>
<evidence type="ECO:0000259" key="11">
    <source>
        <dbReference type="PROSITE" id="PS51192"/>
    </source>
</evidence>
<name>A0A256JEA7_HALEZ</name>
<evidence type="ECO:0000256" key="1">
    <source>
        <dbReference type="ARBA" id="ARBA00000851"/>
    </source>
</evidence>
<accession>A0A256JEA7</accession>
<dbReference type="Proteomes" id="UP000216758">
    <property type="component" value="Unassembled WGS sequence"/>
</dbReference>
<dbReference type="PROSITE" id="PS51194">
    <property type="entry name" value="HELICASE_CTER"/>
    <property type="match status" value="1"/>
</dbReference>
<dbReference type="EMBL" id="NHPB01000115">
    <property type="protein sequence ID" value="OYR66953.1"/>
    <property type="molecule type" value="Genomic_DNA"/>
</dbReference>
<keyword evidence="10" id="KW-0238">DNA-binding</keyword>
<dbReference type="Gene3D" id="3.40.50.300">
    <property type="entry name" value="P-loop containing nucleotide triphosphate hydrolases"/>
    <property type="match status" value="2"/>
</dbReference>
<dbReference type="OrthoDB" id="11429at2157"/>
<dbReference type="Pfam" id="PF22679">
    <property type="entry name" value="T1R_D3-like"/>
    <property type="match status" value="1"/>
</dbReference>
<dbReference type="Pfam" id="PF18766">
    <property type="entry name" value="SWI2_SNF2"/>
    <property type="match status" value="1"/>
</dbReference>
<evidence type="ECO:0000256" key="5">
    <source>
        <dbReference type="ARBA" id="ARBA00022741"/>
    </source>
</evidence>
<dbReference type="SUPFAM" id="SSF52540">
    <property type="entry name" value="P-loop containing nucleoside triphosphate hydrolases"/>
    <property type="match status" value="2"/>
</dbReference>
<evidence type="ECO:0000256" key="10">
    <source>
        <dbReference type="ARBA" id="ARBA00023125"/>
    </source>
</evidence>
<evidence type="ECO:0000313" key="13">
    <source>
        <dbReference type="EMBL" id="OYR66953.1"/>
    </source>
</evidence>
<dbReference type="SMART" id="SM00487">
    <property type="entry name" value="DEXDc"/>
    <property type="match status" value="1"/>
</dbReference>
<protein>
    <recommendedName>
        <fullName evidence="3">type I site-specific deoxyribonuclease</fullName>
        <ecNumber evidence="3">3.1.21.3</ecNumber>
    </recommendedName>
</protein>
<evidence type="ECO:0000256" key="2">
    <source>
        <dbReference type="ARBA" id="ARBA00008598"/>
    </source>
</evidence>
<gene>
    <name evidence="13" type="ORF">DJ78_16735</name>
</gene>
<keyword evidence="7" id="KW-0255">Endonuclease</keyword>
<dbReference type="InterPro" id="IPR004473">
    <property type="entry name" value="Restrct_endonuc_typeI_HsdR"/>
</dbReference>
<proteinExistence type="inferred from homology"/>
<dbReference type="PANTHER" id="PTHR30195:SF15">
    <property type="entry name" value="TYPE I RESTRICTION ENZYME HINDI ENDONUCLEASE SUBUNIT"/>
    <property type="match status" value="1"/>
</dbReference>
<evidence type="ECO:0000256" key="6">
    <source>
        <dbReference type="ARBA" id="ARBA00022747"/>
    </source>
</evidence>
<dbReference type="CDD" id="cd18800">
    <property type="entry name" value="SF2_C_EcoR124I-like"/>
    <property type="match status" value="1"/>
</dbReference>
<evidence type="ECO:0000256" key="8">
    <source>
        <dbReference type="ARBA" id="ARBA00022801"/>
    </source>
</evidence>
<dbReference type="AlphaFoldDB" id="A0A256JEA7"/>
<evidence type="ECO:0000256" key="4">
    <source>
        <dbReference type="ARBA" id="ARBA00022722"/>
    </source>
</evidence>
<dbReference type="GO" id="GO:0009035">
    <property type="term" value="F:type I site-specific deoxyribonuclease activity"/>
    <property type="evidence" value="ECO:0007669"/>
    <property type="project" value="UniProtKB-EC"/>
</dbReference>
<dbReference type="InterPro" id="IPR051268">
    <property type="entry name" value="Type-I_R_enzyme_R_subunit"/>
</dbReference>
<dbReference type="InterPro" id="IPR021810">
    <property type="entry name" value="T1RH-like_C"/>
</dbReference>
<keyword evidence="5" id="KW-0547">Nucleotide-binding</keyword>
<comment type="similarity">
    <text evidence="2">Belongs to the HsdR family.</text>
</comment>
<dbReference type="GO" id="GO:0003677">
    <property type="term" value="F:DNA binding"/>
    <property type="evidence" value="ECO:0007669"/>
    <property type="project" value="UniProtKB-KW"/>
</dbReference>
<dbReference type="NCBIfam" id="TIGR00348">
    <property type="entry name" value="hsdR"/>
    <property type="match status" value="1"/>
</dbReference>
<evidence type="ECO:0000256" key="3">
    <source>
        <dbReference type="ARBA" id="ARBA00012654"/>
    </source>
</evidence>
<dbReference type="GO" id="GO:0005524">
    <property type="term" value="F:ATP binding"/>
    <property type="evidence" value="ECO:0007669"/>
    <property type="project" value="UniProtKB-KW"/>
</dbReference>
<keyword evidence="6" id="KW-0680">Restriction system</keyword>
<reference evidence="13 14" key="1">
    <citation type="journal article" date="2014" name="Front. Microbiol.">
        <title>Population and genomic analysis of the genus Halorubrum.</title>
        <authorList>
            <person name="Fullmer M.S."/>
            <person name="Soucy S.M."/>
            <person name="Swithers K.S."/>
            <person name="Makkay A.M."/>
            <person name="Wheeler R."/>
            <person name="Ventosa A."/>
            <person name="Gogarten J.P."/>
            <person name="Papke R.T."/>
        </authorList>
    </citation>
    <scope>NUCLEOTIDE SEQUENCE [LARGE SCALE GENOMIC DNA]</scope>
    <source>
        <strain evidence="13 14">G37</strain>
    </source>
</reference>
<evidence type="ECO:0000259" key="12">
    <source>
        <dbReference type="PROSITE" id="PS51194"/>
    </source>
</evidence>
<keyword evidence="8" id="KW-0378">Hydrolase</keyword>
<organism evidence="13 14">
    <name type="scientific">Halorubrum ezzemoulense</name>
    <name type="common">Halorubrum chaoviator</name>
    <dbReference type="NCBI Taxonomy" id="337243"/>
    <lineage>
        <taxon>Archaea</taxon>
        <taxon>Methanobacteriati</taxon>
        <taxon>Methanobacteriota</taxon>
        <taxon>Stenosarchaea group</taxon>
        <taxon>Halobacteria</taxon>
        <taxon>Halobacteriales</taxon>
        <taxon>Haloferacaceae</taxon>
        <taxon>Halorubrum</taxon>
    </lineage>
</organism>
<dbReference type="PROSITE" id="PS51192">
    <property type="entry name" value="HELICASE_ATP_BIND_1"/>
    <property type="match status" value="1"/>
</dbReference>
<dbReference type="InterPro" id="IPR007409">
    <property type="entry name" value="Restrct_endonuc_type1_HsdR_N"/>
</dbReference>
<dbReference type="Gene3D" id="3.90.1570.50">
    <property type="match status" value="1"/>
</dbReference>
<dbReference type="Pfam" id="PF11867">
    <property type="entry name" value="T1RH-like_C"/>
    <property type="match status" value="1"/>
</dbReference>
<comment type="catalytic activity">
    <reaction evidence="1">
        <text>Endonucleolytic cleavage of DNA to give random double-stranded fragments with terminal 5'-phosphates, ATP is simultaneously hydrolyzed.</text>
        <dbReference type="EC" id="3.1.21.3"/>
    </reaction>
</comment>
<dbReference type="EC" id="3.1.21.3" evidence="3"/>
<dbReference type="InterPro" id="IPR055180">
    <property type="entry name" value="HsdR_RecA-like_helicase_dom_2"/>
</dbReference>
<dbReference type="PANTHER" id="PTHR30195">
    <property type="entry name" value="TYPE I SITE-SPECIFIC DEOXYRIBONUCLEASE PROTEIN SUBUNIT M AND R"/>
    <property type="match status" value="1"/>
</dbReference>
<evidence type="ECO:0000256" key="9">
    <source>
        <dbReference type="ARBA" id="ARBA00022840"/>
    </source>
</evidence>
<dbReference type="GO" id="GO:0009307">
    <property type="term" value="P:DNA restriction-modification system"/>
    <property type="evidence" value="ECO:0007669"/>
    <property type="project" value="UniProtKB-KW"/>
</dbReference>
<dbReference type="InterPro" id="IPR027417">
    <property type="entry name" value="P-loop_NTPase"/>
</dbReference>
<dbReference type="RefSeq" id="WP_094583655.1">
    <property type="nucleotide sequence ID" value="NZ_NHPB01000115.1"/>
</dbReference>
<dbReference type="CDD" id="cd22332">
    <property type="entry name" value="HsdR_N"/>
    <property type="match status" value="1"/>
</dbReference>
<dbReference type="Pfam" id="PF04313">
    <property type="entry name" value="HSDR_N"/>
    <property type="match status" value="1"/>
</dbReference>
<comment type="caution">
    <text evidence="13">The sequence shown here is derived from an EMBL/GenBank/DDBJ whole genome shotgun (WGS) entry which is preliminary data.</text>
</comment>
<dbReference type="InterPro" id="IPR001650">
    <property type="entry name" value="Helicase_C-like"/>
</dbReference>
<feature type="domain" description="Helicase ATP-binding" evidence="11">
    <location>
        <begin position="280"/>
        <end position="440"/>
    </location>
</feature>